<dbReference type="PANTHER" id="PTHR35889:SF3">
    <property type="entry name" value="F-BOX DOMAIN-CONTAINING PROTEIN"/>
    <property type="match status" value="1"/>
</dbReference>
<sequence>MEIGNKDTGGLFQGQLDDLRIYTRALTDAEVEDLAVHLPARVLLTELAGAPATEIATLQPDKPPQEPDIGELAKAESKEQKQARLEKQHQARLTEYFLKHDAPEKYRQLYSRLADLRKARNELEKSITTTMVMAEMSKPRDTFVLGRGQYDNKGEKVTPGVPSFLPPMSHDMPPNRLGLAKWILDPSNPLTARVAVNQYWQQYFGTGIVKTAEDFGSQGEPPSHPELLDWLATEFVRTGWDVKVMQRLMVTSATYRQSSMASRELLERDPENRLLARGPRFRLPAEMVRDNALAISGLLNAKIGGPSVYPYQPKGLWEEMAFGEGYSGQSYTESSGSDLYRRGMYTVWKRTVPPPSLTLFDAPDREKCTARRTVTNTPLQALAVLN</sequence>
<reference evidence="3" key="1">
    <citation type="submission" date="2020-06" db="EMBL/GenBank/DDBJ databases">
        <title>Legume-microbial interactions unlock mineral nutrients during tropical forest succession.</title>
        <authorList>
            <person name="Epihov D.Z."/>
        </authorList>
    </citation>
    <scope>NUCLEOTIDE SEQUENCE [LARGE SCALE GENOMIC DNA]</scope>
    <source>
        <strain evidence="3">Pan2503</strain>
    </source>
</reference>
<protein>
    <submittedName>
        <fullName evidence="3">DUF1553 domain-containing protein</fullName>
    </submittedName>
</protein>
<name>A0A7V8NP06_9BACT</name>
<dbReference type="InterPro" id="IPR022655">
    <property type="entry name" value="DUF1553"/>
</dbReference>
<feature type="region of interest" description="Disordered" evidence="1">
    <location>
        <begin position="149"/>
        <end position="169"/>
    </location>
</feature>
<dbReference type="InterPro" id="IPR013320">
    <property type="entry name" value="ConA-like_dom_sf"/>
</dbReference>
<keyword evidence="4" id="KW-1185">Reference proteome</keyword>
<accession>A0A7V8NP06</accession>
<organism evidence="3 4">
    <name type="scientific">Candidatus Acidiferrum panamense</name>
    <dbReference type="NCBI Taxonomy" id="2741543"/>
    <lineage>
        <taxon>Bacteria</taxon>
        <taxon>Pseudomonadati</taxon>
        <taxon>Acidobacteriota</taxon>
        <taxon>Terriglobia</taxon>
        <taxon>Candidatus Acidiferrales</taxon>
        <taxon>Candidatus Acidiferrum</taxon>
    </lineage>
</organism>
<dbReference type="Proteomes" id="UP000567293">
    <property type="component" value="Unassembled WGS sequence"/>
</dbReference>
<dbReference type="Gene3D" id="2.60.120.200">
    <property type="match status" value="1"/>
</dbReference>
<proteinExistence type="predicted"/>
<evidence type="ECO:0000313" key="4">
    <source>
        <dbReference type="Proteomes" id="UP000567293"/>
    </source>
</evidence>
<evidence type="ECO:0000256" key="1">
    <source>
        <dbReference type="SAM" id="MobiDB-lite"/>
    </source>
</evidence>
<dbReference type="EMBL" id="JACDQQ010000691">
    <property type="protein sequence ID" value="MBA0084741.1"/>
    <property type="molecule type" value="Genomic_DNA"/>
</dbReference>
<evidence type="ECO:0000313" key="3">
    <source>
        <dbReference type="EMBL" id="MBA0084741.1"/>
    </source>
</evidence>
<comment type="caution">
    <text evidence="3">The sequence shown here is derived from an EMBL/GenBank/DDBJ whole genome shotgun (WGS) entry which is preliminary data.</text>
</comment>
<dbReference type="Pfam" id="PF07587">
    <property type="entry name" value="PSD1"/>
    <property type="match status" value="1"/>
</dbReference>
<gene>
    <name evidence="3" type="ORF">HRJ53_07085</name>
</gene>
<evidence type="ECO:0000259" key="2">
    <source>
        <dbReference type="Pfam" id="PF07587"/>
    </source>
</evidence>
<dbReference type="SUPFAM" id="SSF49899">
    <property type="entry name" value="Concanavalin A-like lectins/glucanases"/>
    <property type="match status" value="1"/>
</dbReference>
<dbReference type="AlphaFoldDB" id="A0A7V8NP06"/>
<feature type="domain" description="DUF1553" evidence="2">
    <location>
        <begin position="175"/>
        <end position="386"/>
    </location>
</feature>
<dbReference type="PANTHER" id="PTHR35889">
    <property type="entry name" value="CYCLOINULO-OLIGOSACCHARIDE FRUCTANOTRANSFERASE-RELATED"/>
    <property type="match status" value="1"/>
</dbReference>
<feature type="non-terminal residue" evidence="3">
    <location>
        <position position="386"/>
    </location>
</feature>